<dbReference type="PANTHER" id="PTHR35204">
    <property type="entry name" value="YALI0A21131P"/>
    <property type="match status" value="1"/>
</dbReference>
<comment type="caution">
    <text evidence="1">The sequence shown here is derived from an EMBL/GenBank/DDBJ whole genome shotgun (WGS) entry which is preliminary data.</text>
</comment>
<dbReference type="PANTHER" id="PTHR35204:SF1">
    <property type="entry name" value="ENTEROTOXIN"/>
    <property type="match status" value="1"/>
</dbReference>
<keyword evidence="2" id="KW-1185">Reference proteome</keyword>
<dbReference type="InterPro" id="IPR038921">
    <property type="entry name" value="YOR389W-like"/>
</dbReference>
<reference evidence="1" key="1">
    <citation type="submission" date="2023-03" db="EMBL/GenBank/DDBJ databases">
        <title>Massive genome expansion in bonnet fungi (Mycena s.s.) driven by repeated elements and novel gene families across ecological guilds.</title>
        <authorList>
            <consortium name="Lawrence Berkeley National Laboratory"/>
            <person name="Harder C.B."/>
            <person name="Miyauchi S."/>
            <person name="Viragh M."/>
            <person name="Kuo A."/>
            <person name="Thoen E."/>
            <person name="Andreopoulos B."/>
            <person name="Lu D."/>
            <person name="Skrede I."/>
            <person name="Drula E."/>
            <person name="Henrissat B."/>
            <person name="Morin E."/>
            <person name="Kohler A."/>
            <person name="Barry K."/>
            <person name="LaButti K."/>
            <person name="Morin E."/>
            <person name="Salamov A."/>
            <person name="Lipzen A."/>
            <person name="Mereny Z."/>
            <person name="Hegedus B."/>
            <person name="Baldrian P."/>
            <person name="Stursova M."/>
            <person name="Weitz H."/>
            <person name="Taylor A."/>
            <person name="Grigoriev I.V."/>
            <person name="Nagy L.G."/>
            <person name="Martin F."/>
            <person name="Kauserud H."/>
        </authorList>
    </citation>
    <scope>NUCLEOTIDE SEQUENCE</scope>
    <source>
        <strain evidence="1">CBHHK067</strain>
    </source>
</reference>
<gene>
    <name evidence="1" type="ORF">B0H17DRAFT_1162226</name>
</gene>
<protein>
    <submittedName>
        <fullName evidence="1">Uncharacterized protein</fullName>
    </submittedName>
</protein>
<evidence type="ECO:0000313" key="2">
    <source>
        <dbReference type="Proteomes" id="UP001221757"/>
    </source>
</evidence>
<accession>A0AAD7D1T5</accession>
<name>A0AAD7D1T5_MYCRO</name>
<dbReference type="Proteomes" id="UP001221757">
    <property type="component" value="Unassembled WGS sequence"/>
</dbReference>
<sequence length="529" mass="59897">MTSVQCQVQTRQGHLIFDTVNSLLQHWPNTRYRNGHNIIPGTVPAGTLLYHGRPDSNIPTVPDWTATDPEHAYPFCGLPADNATITGCWQLTFAVMRPLKVLYFDGSSAANMEEGGTMDAQDLLAWEHVDPMRWAYDRERLEALCAWGSQFGIDGYVRMEEDFEVMLCDFTAGVELLSAELLAALWDTSRFRNPGARAALRSTAYHNSPSSPIWTNNSGAAPGLGVSELINFESVRAGSWHNRYPGETRIVLDLSRLISFYDTDLVPSLIPYRASLERWDHRVHNISAPDLRALTTRLRAVLSDPAASDPGSGIDWKTLYRVVVDRYAERLELLDYLLNTTDATNATARGETLQAQLRIILTPYTLQNAQPTSANDSDAWAAPVWRGCTTRHTAHIHTSSVLRARLTASERLLLRALDETSREICRVVVRMWIAGVRAGLDPLIPLPKTTTADPRKISHVVEGWRSDARTLMAWLDWSVWIKCRPACGEMCYLPTWPFFYFRPDRDKDEHVWKRPQPRCIRMFEPYSQL</sequence>
<dbReference type="EMBL" id="JARKIE010000186">
    <property type="protein sequence ID" value="KAJ7669644.1"/>
    <property type="molecule type" value="Genomic_DNA"/>
</dbReference>
<evidence type="ECO:0000313" key="1">
    <source>
        <dbReference type="EMBL" id="KAJ7669644.1"/>
    </source>
</evidence>
<dbReference type="AlphaFoldDB" id="A0AAD7D1T5"/>
<organism evidence="1 2">
    <name type="scientific">Mycena rosella</name>
    <name type="common">Pink bonnet</name>
    <name type="synonym">Agaricus rosellus</name>
    <dbReference type="NCBI Taxonomy" id="1033263"/>
    <lineage>
        <taxon>Eukaryota</taxon>
        <taxon>Fungi</taxon>
        <taxon>Dikarya</taxon>
        <taxon>Basidiomycota</taxon>
        <taxon>Agaricomycotina</taxon>
        <taxon>Agaricomycetes</taxon>
        <taxon>Agaricomycetidae</taxon>
        <taxon>Agaricales</taxon>
        <taxon>Marasmiineae</taxon>
        <taxon>Mycenaceae</taxon>
        <taxon>Mycena</taxon>
    </lineage>
</organism>
<proteinExistence type="predicted"/>